<dbReference type="Proteomes" id="UP001149079">
    <property type="component" value="Unassembled WGS sequence"/>
</dbReference>
<evidence type="ECO:0000259" key="2">
    <source>
        <dbReference type="Pfam" id="PF03732"/>
    </source>
</evidence>
<comment type="caution">
    <text evidence="3">The sequence shown here is derived from an EMBL/GenBank/DDBJ whole genome shotgun (WGS) entry which is preliminary data.</text>
</comment>
<dbReference type="EMBL" id="JAPQKL010000001">
    <property type="protein sequence ID" value="KAJ5145639.1"/>
    <property type="molecule type" value="Genomic_DNA"/>
</dbReference>
<evidence type="ECO:0000256" key="1">
    <source>
        <dbReference type="SAM" id="MobiDB-lite"/>
    </source>
</evidence>
<feature type="compositionally biased region" description="Polar residues" evidence="1">
    <location>
        <begin position="46"/>
        <end position="56"/>
    </location>
</feature>
<reference evidence="3" key="1">
    <citation type="submission" date="2022-11" db="EMBL/GenBank/DDBJ databases">
        <authorList>
            <person name="Petersen C."/>
        </authorList>
    </citation>
    <scope>NUCLEOTIDE SEQUENCE</scope>
    <source>
        <strain evidence="3">IBT 22155</strain>
    </source>
</reference>
<accession>A0A9W9HFH4</accession>
<keyword evidence="4" id="KW-1185">Reference proteome</keyword>
<feature type="domain" description="Retrotransposon gag" evidence="2">
    <location>
        <begin position="128"/>
        <end position="205"/>
    </location>
</feature>
<dbReference type="InterPro" id="IPR005162">
    <property type="entry name" value="Retrotrans_gag_dom"/>
</dbReference>
<evidence type="ECO:0000313" key="4">
    <source>
        <dbReference type="Proteomes" id="UP001149079"/>
    </source>
</evidence>
<organism evidence="3 4">
    <name type="scientific">Penicillium bovifimosum</name>
    <dbReference type="NCBI Taxonomy" id="126998"/>
    <lineage>
        <taxon>Eukaryota</taxon>
        <taxon>Fungi</taxon>
        <taxon>Dikarya</taxon>
        <taxon>Ascomycota</taxon>
        <taxon>Pezizomycotina</taxon>
        <taxon>Eurotiomycetes</taxon>
        <taxon>Eurotiomycetidae</taxon>
        <taxon>Eurotiales</taxon>
        <taxon>Aspergillaceae</taxon>
        <taxon>Penicillium</taxon>
    </lineage>
</organism>
<gene>
    <name evidence="3" type="ORF">N7515_000203</name>
</gene>
<evidence type="ECO:0000313" key="3">
    <source>
        <dbReference type="EMBL" id="KAJ5145639.1"/>
    </source>
</evidence>
<reference evidence="3" key="2">
    <citation type="journal article" date="2023" name="IMA Fungus">
        <title>Comparative genomic study of the Penicillium genus elucidates a diverse pangenome and 15 lateral gene transfer events.</title>
        <authorList>
            <person name="Petersen C."/>
            <person name="Sorensen T."/>
            <person name="Nielsen M.R."/>
            <person name="Sondergaard T.E."/>
            <person name="Sorensen J.L."/>
            <person name="Fitzpatrick D.A."/>
            <person name="Frisvad J.C."/>
            <person name="Nielsen K.L."/>
        </authorList>
    </citation>
    <scope>NUCLEOTIDE SEQUENCE</scope>
    <source>
        <strain evidence="3">IBT 22155</strain>
    </source>
</reference>
<feature type="region of interest" description="Disordered" evidence="1">
    <location>
        <begin position="46"/>
        <end position="75"/>
    </location>
</feature>
<protein>
    <recommendedName>
        <fullName evidence="2">Retrotransposon gag domain-containing protein</fullName>
    </recommendedName>
</protein>
<name>A0A9W9HFH4_9EURO</name>
<dbReference type="OrthoDB" id="4365575at2759"/>
<dbReference type="Pfam" id="PF03732">
    <property type="entry name" value="Retrotrans_gag"/>
    <property type="match status" value="1"/>
</dbReference>
<dbReference type="AlphaFoldDB" id="A0A9W9HFH4"/>
<dbReference type="RefSeq" id="XP_056526113.1">
    <property type="nucleotide sequence ID" value="XM_056660947.1"/>
</dbReference>
<dbReference type="GeneID" id="81400117"/>
<proteinExistence type="predicted"/>
<sequence length="278" mass="30958">MDQMRDQIRSELSAEFAATVDNLRGELSVEFAAIVDDLRGEIQSLQQAHQQSKLVQPSSSSTKRPKPSLPDPEKFTGSAIKYDTWDAAIRAKLAIDGPATGDETAHFYYVYLNLSASVQAMVLPQLATARKNETHNFNTILDQLRRVYDNPKKIQEAEDRLLSVKQVADESLAAYIAKFERLLYEAQGQEWPDVTKISAFRKGLQSSIRNRLSQQLNLPRTYTEFLRVVQQLAGYSFSHTTSSTTPANTNNGDRMDIGSVQIGGVNPMLVALEASDSD</sequence>